<dbReference type="AlphaFoldDB" id="A0AAV9HFC0"/>
<feature type="compositionally biased region" description="Basic and acidic residues" evidence="1">
    <location>
        <begin position="469"/>
        <end position="494"/>
    </location>
</feature>
<reference evidence="2" key="2">
    <citation type="submission" date="2023-06" db="EMBL/GenBank/DDBJ databases">
        <authorList>
            <consortium name="Lawrence Berkeley National Laboratory"/>
            <person name="Mondo S.J."/>
            <person name="Hensen N."/>
            <person name="Bonometti L."/>
            <person name="Westerberg I."/>
            <person name="Brannstrom I.O."/>
            <person name="Guillou S."/>
            <person name="Cros-Aarteil S."/>
            <person name="Calhoun S."/>
            <person name="Haridas S."/>
            <person name="Kuo A."/>
            <person name="Pangilinan J."/>
            <person name="Riley R."/>
            <person name="Labutti K."/>
            <person name="Andreopoulos B."/>
            <person name="Lipzen A."/>
            <person name="Chen C."/>
            <person name="Yanf M."/>
            <person name="Daum C."/>
            <person name="Ng V."/>
            <person name="Clum A."/>
            <person name="Steindorff A."/>
            <person name="Ohm R."/>
            <person name="Martin F."/>
            <person name="Silar P."/>
            <person name="Natvig D."/>
            <person name="Lalanne C."/>
            <person name="Gautier V."/>
            <person name="Ament-Velasquez S.L."/>
            <person name="Kruys A."/>
            <person name="Hutchinson M.I."/>
            <person name="Powell A.J."/>
            <person name="Barry K."/>
            <person name="Miller A.N."/>
            <person name="Grigoriev I.V."/>
            <person name="Debuchy R."/>
            <person name="Gladieux P."/>
            <person name="Thoren M.H."/>
            <person name="Johannesson H."/>
        </authorList>
    </citation>
    <scope>NUCLEOTIDE SEQUENCE</scope>
    <source>
        <strain evidence="2">PSN324</strain>
    </source>
</reference>
<dbReference type="Proteomes" id="UP001321749">
    <property type="component" value="Unassembled WGS sequence"/>
</dbReference>
<evidence type="ECO:0000313" key="2">
    <source>
        <dbReference type="EMBL" id="KAK4459192.1"/>
    </source>
</evidence>
<evidence type="ECO:0000313" key="3">
    <source>
        <dbReference type="Proteomes" id="UP001321749"/>
    </source>
</evidence>
<protein>
    <submittedName>
        <fullName evidence="2">Uncharacterized protein</fullName>
    </submittedName>
</protein>
<gene>
    <name evidence="2" type="ORF">QBC42DRAFT_208495</name>
</gene>
<reference evidence="2" key="1">
    <citation type="journal article" date="2023" name="Mol. Phylogenet. Evol.">
        <title>Genome-scale phylogeny and comparative genomics of the fungal order Sordariales.</title>
        <authorList>
            <person name="Hensen N."/>
            <person name="Bonometti L."/>
            <person name="Westerberg I."/>
            <person name="Brannstrom I.O."/>
            <person name="Guillou S."/>
            <person name="Cros-Aarteil S."/>
            <person name="Calhoun S."/>
            <person name="Haridas S."/>
            <person name="Kuo A."/>
            <person name="Mondo S."/>
            <person name="Pangilinan J."/>
            <person name="Riley R."/>
            <person name="LaButti K."/>
            <person name="Andreopoulos B."/>
            <person name="Lipzen A."/>
            <person name="Chen C."/>
            <person name="Yan M."/>
            <person name="Daum C."/>
            <person name="Ng V."/>
            <person name="Clum A."/>
            <person name="Steindorff A."/>
            <person name="Ohm R.A."/>
            <person name="Martin F."/>
            <person name="Silar P."/>
            <person name="Natvig D.O."/>
            <person name="Lalanne C."/>
            <person name="Gautier V."/>
            <person name="Ament-Velasquez S.L."/>
            <person name="Kruys A."/>
            <person name="Hutchinson M.I."/>
            <person name="Powell A.J."/>
            <person name="Barry K."/>
            <person name="Miller A.N."/>
            <person name="Grigoriev I.V."/>
            <person name="Debuchy R."/>
            <person name="Gladieux P."/>
            <person name="Hiltunen Thoren M."/>
            <person name="Johannesson H."/>
        </authorList>
    </citation>
    <scope>NUCLEOTIDE SEQUENCE</scope>
    <source>
        <strain evidence="2">PSN324</strain>
    </source>
</reference>
<sequence>MLTRRLLPLGRPVGSGAIRSFGQRRTVAGFSRSNPEQVKLNQVTVQLNPSSTLSKSELKEQAIKLISGNLRVPSTHDAAVILASKGLAPWLDDQQFISRLLGATATSRTGCRLTVLTAAVDEVPRYDKNGAFASGEGISILPTKSDSLLPGLWSSAPGEGNSFTAPTRPFIEFHASPIGQGPRPEPSLQVTVPLANTVFETGRPHALAASEWTATGDAAPSSGQVWAMGQRVEKTTQTVILPPTSEEGSLLSTSLIPLTKPRKILSGLGNILRQVDVDSVETPASTELEKIIPTLLKKRLQHLNEAKQQEETEQGSGPVGVWALIIPKEVAAAVSIADRYIAPIPLGYYKGLGHYKLSGEWELAQVTSPYIGRLLSWGCQLRKILSGGGGWGAKKGLLSLDPETSLETQDHEDLENFIRSFKGEDSSNGSGIVTPGSYVQFFTEGIYPRAYGQKAFYPNGSAYALGTPFERKPEEDKKKNKKGSEQINDPKRGWKADPGLFGALSSEGIYISSDDLGSGKFKTKIDAPSSCVVVAPSFPIALKSSDGDIDVEDIDQFGKVGVMEDQSGVGEERK</sequence>
<accession>A0AAV9HFC0</accession>
<organism evidence="2 3">
    <name type="scientific">Cladorrhinum samala</name>
    <dbReference type="NCBI Taxonomy" id="585594"/>
    <lineage>
        <taxon>Eukaryota</taxon>
        <taxon>Fungi</taxon>
        <taxon>Dikarya</taxon>
        <taxon>Ascomycota</taxon>
        <taxon>Pezizomycotina</taxon>
        <taxon>Sordariomycetes</taxon>
        <taxon>Sordariomycetidae</taxon>
        <taxon>Sordariales</taxon>
        <taxon>Podosporaceae</taxon>
        <taxon>Cladorrhinum</taxon>
    </lineage>
</organism>
<dbReference type="EMBL" id="MU865043">
    <property type="protein sequence ID" value="KAK4459192.1"/>
    <property type="molecule type" value="Genomic_DNA"/>
</dbReference>
<proteinExistence type="predicted"/>
<evidence type="ECO:0000256" key="1">
    <source>
        <dbReference type="SAM" id="MobiDB-lite"/>
    </source>
</evidence>
<feature type="region of interest" description="Disordered" evidence="1">
    <location>
        <begin position="467"/>
        <end position="494"/>
    </location>
</feature>
<comment type="caution">
    <text evidence="2">The sequence shown here is derived from an EMBL/GenBank/DDBJ whole genome shotgun (WGS) entry which is preliminary data.</text>
</comment>
<name>A0AAV9HFC0_9PEZI</name>
<keyword evidence="3" id="KW-1185">Reference proteome</keyword>